<accession>A0ABR2JJ66</accession>
<proteinExistence type="predicted"/>
<dbReference type="Proteomes" id="UP001470230">
    <property type="component" value="Unassembled WGS sequence"/>
</dbReference>
<gene>
    <name evidence="2" type="ORF">M9Y10_004643</name>
</gene>
<dbReference type="Pfam" id="PF04383">
    <property type="entry name" value="KilA-N"/>
    <property type="match status" value="1"/>
</dbReference>
<evidence type="ECO:0000259" key="1">
    <source>
        <dbReference type="PROSITE" id="PS51301"/>
    </source>
</evidence>
<keyword evidence="3" id="KW-1185">Reference proteome</keyword>
<feature type="domain" description="KilA-N" evidence="1">
    <location>
        <begin position="64"/>
        <end position="170"/>
    </location>
</feature>
<dbReference type="InterPro" id="IPR018004">
    <property type="entry name" value="KilA/APSES_HTH"/>
</dbReference>
<evidence type="ECO:0000313" key="3">
    <source>
        <dbReference type="Proteomes" id="UP001470230"/>
    </source>
</evidence>
<evidence type="ECO:0000313" key="2">
    <source>
        <dbReference type="EMBL" id="KAK8877880.1"/>
    </source>
</evidence>
<organism evidence="2 3">
    <name type="scientific">Tritrichomonas musculus</name>
    <dbReference type="NCBI Taxonomy" id="1915356"/>
    <lineage>
        <taxon>Eukaryota</taxon>
        <taxon>Metamonada</taxon>
        <taxon>Parabasalia</taxon>
        <taxon>Tritrichomonadida</taxon>
        <taxon>Tritrichomonadidae</taxon>
        <taxon>Tritrichomonas</taxon>
    </lineage>
</organism>
<dbReference type="EMBL" id="JAPFFF010000011">
    <property type="protein sequence ID" value="KAK8877880.1"/>
    <property type="molecule type" value="Genomic_DNA"/>
</dbReference>
<sequence>MAEKCQTENVSGRILPVEKSSMKINLFLIDLFLNQFLSAIQTMSSNTTNTATNTNTTTQPINNDYEYIQYNQRLRIIHSIKDDMYQMQSIITACHSNKRANKWFENESTKELLKEMREAEKCPSENLYQNRQNVEMGLRGYYVHRLLVNHVAIWSSSKYSYYIMKLLDSHFEHERQQLVEEIQQKKPRLVPSNKEHNYKYLIWKESNDAENTILHLVRRNKRTFRAVSTHNNDNERFYFKNDLPIAMTPNEDIKELVKNNFPRNDYTINGCNIIIKNERLEQLHTLIDEYFNQFQS</sequence>
<comment type="caution">
    <text evidence="2">The sequence shown here is derived from an EMBL/GenBank/DDBJ whole genome shotgun (WGS) entry which is preliminary data.</text>
</comment>
<protein>
    <recommendedName>
        <fullName evidence="1">KilA-N domain-containing protein</fullName>
    </recommendedName>
</protein>
<dbReference type="PROSITE" id="PS51301">
    <property type="entry name" value="KILA_N"/>
    <property type="match status" value="1"/>
</dbReference>
<dbReference type="SMART" id="SM01252">
    <property type="entry name" value="KilA-N"/>
    <property type="match status" value="1"/>
</dbReference>
<reference evidence="2 3" key="1">
    <citation type="submission" date="2024-04" db="EMBL/GenBank/DDBJ databases">
        <title>Tritrichomonas musculus Genome.</title>
        <authorList>
            <person name="Alves-Ferreira E."/>
            <person name="Grigg M."/>
            <person name="Lorenzi H."/>
            <person name="Galac M."/>
        </authorList>
    </citation>
    <scope>NUCLEOTIDE SEQUENCE [LARGE SCALE GENOMIC DNA]</scope>
    <source>
        <strain evidence="2 3">EAF2021</strain>
    </source>
</reference>
<name>A0ABR2JJ66_9EUKA</name>
<dbReference type="InterPro" id="IPR017880">
    <property type="entry name" value="KilA_N"/>
</dbReference>